<dbReference type="PANTHER" id="PTHR43179">
    <property type="entry name" value="RHAMNOSYLTRANSFERASE WBBL"/>
    <property type="match status" value="1"/>
</dbReference>
<dbReference type="EMBL" id="AP021888">
    <property type="protein sequence ID" value="BBP44309.1"/>
    <property type="molecule type" value="Genomic_DNA"/>
</dbReference>
<organism evidence="2 3">
    <name type="scientific">Thiosulfativibrio zosterae</name>
    <dbReference type="NCBI Taxonomy" id="2675053"/>
    <lineage>
        <taxon>Bacteria</taxon>
        <taxon>Pseudomonadati</taxon>
        <taxon>Pseudomonadota</taxon>
        <taxon>Gammaproteobacteria</taxon>
        <taxon>Thiotrichales</taxon>
        <taxon>Piscirickettsiaceae</taxon>
        <taxon>Thiosulfativibrio</taxon>
    </lineage>
</organism>
<evidence type="ECO:0000313" key="2">
    <source>
        <dbReference type="EMBL" id="BBP44309.1"/>
    </source>
</evidence>
<name>A0A6F8PQB7_9GAMM</name>
<dbReference type="CDD" id="cd04184">
    <property type="entry name" value="GT2_RfbC_Mx_like"/>
    <property type="match status" value="1"/>
</dbReference>
<dbReference type="PANTHER" id="PTHR43179:SF7">
    <property type="entry name" value="RHAMNOSYLTRANSFERASE WBBL"/>
    <property type="match status" value="1"/>
</dbReference>
<dbReference type="Pfam" id="PF00535">
    <property type="entry name" value="Glycos_transf_2"/>
    <property type="match status" value="2"/>
</dbReference>
<reference evidence="3" key="1">
    <citation type="submission" date="2019-11" db="EMBL/GenBank/DDBJ databases">
        <title>Isolation and characterization of two novel species in the genus Thiomicrorhabdus.</title>
        <authorList>
            <person name="Mochizuki J."/>
            <person name="Kojima H."/>
            <person name="Fukui M."/>
        </authorList>
    </citation>
    <scope>NUCLEOTIDE SEQUENCE [LARGE SCALE GENOMIC DNA]</scope>
    <source>
        <strain evidence="3">AkT22</strain>
    </source>
</reference>
<proteinExistence type="predicted"/>
<dbReference type="Proteomes" id="UP000501466">
    <property type="component" value="Chromosome"/>
</dbReference>
<keyword evidence="3" id="KW-1185">Reference proteome</keyword>
<dbReference type="SUPFAM" id="SSF53448">
    <property type="entry name" value="Nucleotide-diphospho-sugar transferases"/>
    <property type="match status" value="2"/>
</dbReference>
<dbReference type="AlphaFoldDB" id="A0A6F8PQB7"/>
<evidence type="ECO:0000313" key="3">
    <source>
        <dbReference type="Proteomes" id="UP000501466"/>
    </source>
</evidence>
<evidence type="ECO:0000259" key="1">
    <source>
        <dbReference type="Pfam" id="PF00535"/>
    </source>
</evidence>
<dbReference type="InterPro" id="IPR001173">
    <property type="entry name" value="Glyco_trans_2-like"/>
</dbReference>
<feature type="domain" description="Glycosyltransferase 2-like" evidence="1">
    <location>
        <begin position="641"/>
        <end position="818"/>
    </location>
</feature>
<gene>
    <name evidence="2" type="ORF">THMIRHAT_20550</name>
</gene>
<dbReference type="CDD" id="cd04186">
    <property type="entry name" value="GT_2_like_c"/>
    <property type="match status" value="1"/>
</dbReference>
<dbReference type="Gene3D" id="3.40.50.150">
    <property type="entry name" value="Vaccinia Virus protein VP39"/>
    <property type="match status" value="1"/>
</dbReference>
<dbReference type="KEGG" id="tzo:THMIRHAT_20550"/>
<dbReference type="Gene3D" id="3.90.550.10">
    <property type="entry name" value="Spore Coat Polysaccharide Biosynthesis Protein SpsA, Chain A"/>
    <property type="match status" value="2"/>
</dbReference>
<dbReference type="Pfam" id="PF13578">
    <property type="entry name" value="Methyltransf_24"/>
    <property type="match status" value="1"/>
</dbReference>
<dbReference type="InterPro" id="IPR029063">
    <property type="entry name" value="SAM-dependent_MTases_sf"/>
</dbReference>
<protein>
    <recommendedName>
        <fullName evidence="1">Glycosyltransferase 2-like domain-containing protein</fullName>
    </recommendedName>
</protein>
<dbReference type="SUPFAM" id="SSF53335">
    <property type="entry name" value="S-adenosyl-L-methionine-dependent methyltransferases"/>
    <property type="match status" value="1"/>
</dbReference>
<sequence length="914" mass="104800">MTHIDKQNCWSLINPSHLNFPYSWVGHTPFAMWLICKLGPNIFVELGTHSGNSYFAICESIKAHALKTQCYAIDTWQGDPHANFYSEDIFTSVNSHNTEHYASFSNLMRMTFDEALGTFENNQIDILHIDGLHTYDAVKHDYTSWLCKMKSNGVILFHDITVRENDFGVFKLWEELKNQYPYHFEFHHSNGLGVLFLEKPSDPEILTLLNNQNKTLIQQFEISGIQQTFMANLNSLNTLLKDNPSERLSLEREFNTLVHKYNQLLSETQTALIELRVDEIQNQLNRILNSTSWKLTLPIRLASELLRKMARILKKNLMLIKKANDFRNQHGFKALLRRIYQQINLRNHQVDYNLWFKRDLEIRLENIKNTPDQNILNPTLFSIIMPVYNSDIGLLEAAIKSVQSQIYTHWELCICNDASTNEDIKPFLDSLSAADSRIKVYHATSNGHISKASNLAIEQATGNFLVLLDHDDLLTIDALFWVNQALIDNPTAKLIYSDEDKIHLDETLSDPYFKTDWNFELILGQNYFSHLGVYETALVKSINGFREGFEGAQDYDLLLRCAEKVKPSDIIHIPKVLYHWRVVPGSTSINIAEKPYAINAAKQAIKEFAQNNHLIGEVEVFNSGLYRLIEKNPIVQPSVTLIIPTYNGFKLIKNCIESILNKTTYQNFSILIIDNRSDEPQTLNYLKQIQSRHPKIKVVRDESPFNYSAINNRAVDLANSEYVLLLNNDTQVISNNWLTEMMRMACRPGVGVVGAKLLYPDNRVQHAGVILGLGGIAGHAFHLKEKTDPGYFGLATLPRVVTAVTGACLLVKKSIYKEVEGLDETHLTVAFNDVDFCLKVMSKGYRNVWTPFAELYHFESITRGLDTTPEKQARFESEIQYMANTWPNIIAKDPFYNINLSLNLQNAYTLKHFD</sequence>
<dbReference type="InterPro" id="IPR029044">
    <property type="entry name" value="Nucleotide-diphossugar_trans"/>
</dbReference>
<feature type="domain" description="Glycosyltransferase 2-like" evidence="1">
    <location>
        <begin position="382"/>
        <end position="480"/>
    </location>
</feature>
<accession>A0A6F8PQB7</accession>